<dbReference type="PANTHER" id="PTHR33463">
    <property type="entry name" value="NB-ARC DOMAIN-CONTAINING PROTEIN-RELATED"/>
    <property type="match status" value="1"/>
</dbReference>
<evidence type="ECO:0000313" key="3">
    <source>
        <dbReference type="Proteomes" id="UP000325315"/>
    </source>
</evidence>
<gene>
    <name evidence="2" type="ORF">EPI10_023206</name>
</gene>
<comment type="caution">
    <text evidence="2">The sequence shown here is derived from an EMBL/GenBank/DDBJ whole genome shotgun (WGS) entry which is preliminary data.</text>
</comment>
<dbReference type="Proteomes" id="UP000325315">
    <property type="component" value="Unassembled WGS sequence"/>
</dbReference>
<protein>
    <submittedName>
        <fullName evidence="2">Disease resistance protein</fullName>
    </submittedName>
</protein>
<dbReference type="SUPFAM" id="SSF52540">
    <property type="entry name" value="P-loop containing nucleoside triphosphate hydrolases"/>
    <property type="match status" value="1"/>
</dbReference>
<keyword evidence="3" id="KW-1185">Reference proteome</keyword>
<dbReference type="Gene3D" id="3.80.10.10">
    <property type="entry name" value="Ribonuclease Inhibitor"/>
    <property type="match status" value="1"/>
</dbReference>
<evidence type="ECO:0000256" key="1">
    <source>
        <dbReference type="ARBA" id="ARBA00022821"/>
    </source>
</evidence>
<dbReference type="PANTHER" id="PTHR33463:SF203">
    <property type="entry name" value="AAA+ ATPASE DOMAIN-CONTAINING PROTEIN"/>
    <property type="match status" value="1"/>
</dbReference>
<organism evidence="2 3">
    <name type="scientific">Gossypium australe</name>
    <dbReference type="NCBI Taxonomy" id="47621"/>
    <lineage>
        <taxon>Eukaryota</taxon>
        <taxon>Viridiplantae</taxon>
        <taxon>Streptophyta</taxon>
        <taxon>Embryophyta</taxon>
        <taxon>Tracheophyta</taxon>
        <taxon>Spermatophyta</taxon>
        <taxon>Magnoliopsida</taxon>
        <taxon>eudicotyledons</taxon>
        <taxon>Gunneridae</taxon>
        <taxon>Pentapetalae</taxon>
        <taxon>rosids</taxon>
        <taxon>malvids</taxon>
        <taxon>Malvales</taxon>
        <taxon>Malvaceae</taxon>
        <taxon>Malvoideae</taxon>
        <taxon>Gossypium</taxon>
    </lineage>
</organism>
<evidence type="ECO:0000313" key="2">
    <source>
        <dbReference type="EMBL" id="KAA3472758.1"/>
    </source>
</evidence>
<accession>A0A5B6VUP3</accession>
<dbReference type="SUPFAM" id="SSF52058">
    <property type="entry name" value="L domain-like"/>
    <property type="match status" value="1"/>
</dbReference>
<name>A0A5B6VUP3_9ROSI</name>
<proteinExistence type="predicted"/>
<dbReference type="InterPro" id="IPR032675">
    <property type="entry name" value="LRR_dom_sf"/>
</dbReference>
<dbReference type="InterPro" id="IPR027417">
    <property type="entry name" value="P-loop_NTPase"/>
</dbReference>
<dbReference type="AlphaFoldDB" id="A0A5B6VUP3"/>
<reference evidence="3" key="1">
    <citation type="journal article" date="2019" name="Plant Biotechnol. J.">
        <title>Genome sequencing of the Australian wild diploid species Gossypium australe highlights disease resistance and delayed gland morphogenesis.</title>
        <authorList>
            <person name="Cai Y."/>
            <person name="Cai X."/>
            <person name="Wang Q."/>
            <person name="Wang P."/>
            <person name="Zhang Y."/>
            <person name="Cai C."/>
            <person name="Xu Y."/>
            <person name="Wang K."/>
            <person name="Zhou Z."/>
            <person name="Wang C."/>
            <person name="Geng S."/>
            <person name="Li B."/>
            <person name="Dong Q."/>
            <person name="Hou Y."/>
            <person name="Wang H."/>
            <person name="Ai P."/>
            <person name="Liu Z."/>
            <person name="Yi F."/>
            <person name="Sun M."/>
            <person name="An G."/>
            <person name="Cheng J."/>
            <person name="Zhang Y."/>
            <person name="Shi Q."/>
            <person name="Xie Y."/>
            <person name="Shi X."/>
            <person name="Chang Y."/>
            <person name="Huang F."/>
            <person name="Chen Y."/>
            <person name="Hong S."/>
            <person name="Mi L."/>
            <person name="Sun Q."/>
            <person name="Zhang L."/>
            <person name="Zhou B."/>
            <person name="Peng R."/>
            <person name="Zhang X."/>
            <person name="Liu F."/>
        </authorList>
    </citation>
    <scope>NUCLEOTIDE SEQUENCE [LARGE SCALE GENOMIC DNA]</scope>
    <source>
        <strain evidence="3">cv. PA1801</strain>
    </source>
</reference>
<dbReference type="Gene3D" id="3.40.50.300">
    <property type="entry name" value="P-loop containing nucleotide triphosphate hydrolases"/>
    <property type="match status" value="1"/>
</dbReference>
<sequence length="441" mass="50252">MVTVSWNPNIKRIQGEIADALGLNLDEEIVFARAMRLQQWLKKQDKGVPLILDDIWDVQRLELKQVGIAIEGDQSIASEEDLGRPLMQNISENGFQKFSAVRFKILLTSTSLEVLIDMKAKEMFNVQLLTDEEAMEWIQKVVDNATNRLGYRQLLTKVVKNCAEPKPITKKEEALKSVYFTIEKSYSMLKNLNCSHFSTLCLAAQGFDIHVSDLLRYNLGLRIASNVSTLEEAKKCLNKFKDAGLLLSSNNNEVVKMHDIVCDVAIWIAFEEKQMFFIEDEICIEEMLKKRKLNNCSAILLPYTIINKLPDNLECLRLKLLVLFNKNPSLEVSDSFFEQMNKLLILDFTVIDFASLPSSFTSLRNLQMLCFDECQLNDITIVGNLKLKSLDLSNCSKLKVILEKNHICPTLFRTTSYAQQLRSMGVEGNASLSELINDKTK</sequence>
<dbReference type="OrthoDB" id="1001205at2759"/>
<keyword evidence="1" id="KW-0611">Plant defense</keyword>
<dbReference type="InterPro" id="IPR050905">
    <property type="entry name" value="Plant_NBS-LRR"/>
</dbReference>
<dbReference type="EMBL" id="SMMG02000005">
    <property type="protein sequence ID" value="KAA3472758.1"/>
    <property type="molecule type" value="Genomic_DNA"/>
</dbReference>